<gene>
    <name evidence="2" type="ORF">BDK51DRAFT_36821</name>
</gene>
<accession>A0A4P9WFN9</accession>
<evidence type="ECO:0000256" key="1">
    <source>
        <dbReference type="SAM" id="MobiDB-lite"/>
    </source>
</evidence>
<keyword evidence="3" id="KW-1185">Reference proteome</keyword>
<feature type="region of interest" description="Disordered" evidence="1">
    <location>
        <begin position="207"/>
        <end position="298"/>
    </location>
</feature>
<feature type="region of interest" description="Disordered" evidence="1">
    <location>
        <begin position="347"/>
        <end position="366"/>
    </location>
</feature>
<dbReference type="EMBL" id="KZ995173">
    <property type="protein sequence ID" value="RKO91222.1"/>
    <property type="molecule type" value="Genomic_DNA"/>
</dbReference>
<organism evidence="2 3">
    <name type="scientific">Blyttiomyces helicus</name>
    <dbReference type="NCBI Taxonomy" id="388810"/>
    <lineage>
        <taxon>Eukaryota</taxon>
        <taxon>Fungi</taxon>
        <taxon>Fungi incertae sedis</taxon>
        <taxon>Chytridiomycota</taxon>
        <taxon>Chytridiomycota incertae sedis</taxon>
        <taxon>Chytridiomycetes</taxon>
        <taxon>Chytridiomycetes incertae sedis</taxon>
        <taxon>Blyttiomyces</taxon>
    </lineage>
</organism>
<name>A0A4P9WFN9_9FUNG</name>
<evidence type="ECO:0000313" key="2">
    <source>
        <dbReference type="EMBL" id="RKO91222.1"/>
    </source>
</evidence>
<feature type="compositionally biased region" description="Low complexity" evidence="1">
    <location>
        <begin position="211"/>
        <end position="222"/>
    </location>
</feature>
<reference evidence="3" key="1">
    <citation type="journal article" date="2018" name="Nat. Microbiol.">
        <title>Leveraging single-cell genomics to expand the fungal tree of life.</title>
        <authorList>
            <person name="Ahrendt S.R."/>
            <person name="Quandt C.A."/>
            <person name="Ciobanu D."/>
            <person name="Clum A."/>
            <person name="Salamov A."/>
            <person name="Andreopoulos B."/>
            <person name="Cheng J.F."/>
            <person name="Woyke T."/>
            <person name="Pelin A."/>
            <person name="Henrissat B."/>
            <person name="Reynolds N.K."/>
            <person name="Benny G.L."/>
            <person name="Smith M.E."/>
            <person name="James T.Y."/>
            <person name="Grigoriev I.V."/>
        </authorList>
    </citation>
    <scope>NUCLEOTIDE SEQUENCE [LARGE SCALE GENOMIC DNA]</scope>
</reference>
<sequence>MQPVATHSAMPLSSSARPLLVQDVGLAFEELGTGLAYSGAPAQTLSPRTLVRNEPPIEHMDVSRQWHTVTPPLMPASDIVPLQGSDPLWRTPPTVSPSPELLPPSFLGSGNPNPAPVPGLQHYSDGLPVGRATFSAQSPPFPVRPQATADVVQRAGQTPVWSNVEAVVSHSPLELFQPLPVPSNGFSPARELLPPSSISLNRFAAPPEFFPQSPIQSRRFSPSPSPPPSSNFPSSPKQFPQPPTVSSSKFVTSSDILPPSPSPTASPELKPSTGLQPTPLPPTKPAPQRRKLKGTITRQENATCNSCGVDEVVLLLHGPESSLTGERRMTYTCASCDTTARMASASLAEPVAEPAPKSAGKRKKGPVKNRSDVLCSACARCVGVGQMHVRADGAPRDGERPREEWVEPVFNVEVCGGGGVFRTGRWRPRELFRAGKRNCSLSHERLGADTYVYETRRCPDAVTPTDLSVVRTLWVQGTLRGRACAKAMEASVEFRTYESVVARCEKGESEVMDFLAAESRPGVERIIVFQWDAGRAKNRKTAPTEPTTAPTGPRRLHGFMTAQVNHDKRVIFLSYSFSLNPSRLVMSGLFRAVVSAAIAAHTYKHPELPPVEHVCAPLWPVPPDAPSNMQHSHPNNWGGAGFVLVEKTGEGGGVDFDEPGVFPEDVRHRLENYVVEVEALLKWCGDVDNYS</sequence>
<feature type="compositionally biased region" description="Polar residues" evidence="1">
    <location>
        <begin position="244"/>
        <end position="255"/>
    </location>
</feature>
<dbReference type="OrthoDB" id="2129662at2759"/>
<protein>
    <submittedName>
        <fullName evidence="2">Uncharacterized protein</fullName>
    </submittedName>
</protein>
<evidence type="ECO:0000313" key="3">
    <source>
        <dbReference type="Proteomes" id="UP000269721"/>
    </source>
</evidence>
<dbReference type="Proteomes" id="UP000269721">
    <property type="component" value="Unassembled WGS sequence"/>
</dbReference>
<dbReference type="AlphaFoldDB" id="A0A4P9WFN9"/>
<proteinExistence type="predicted"/>